<dbReference type="Pfam" id="PF00440">
    <property type="entry name" value="TetR_N"/>
    <property type="match status" value="1"/>
</dbReference>
<dbReference type="PANTHER" id="PTHR43479:SF11">
    <property type="entry name" value="ACREF_ENVCD OPERON REPRESSOR-RELATED"/>
    <property type="match status" value="1"/>
</dbReference>
<dbReference type="Gene3D" id="1.10.357.10">
    <property type="entry name" value="Tetracycline Repressor, domain 2"/>
    <property type="match status" value="1"/>
</dbReference>
<dbReference type="InterPro" id="IPR009057">
    <property type="entry name" value="Homeodomain-like_sf"/>
</dbReference>
<feature type="domain" description="HTH tetR-type" evidence="3">
    <location>
        <begin position="46"/>
        <end position="106"/>
    </location>
</feature>
<evidence type="ECO:0000256" key="1">
    <source>
        <dbReference type="ARBA" id="ARBA00023125"/>
    </source>
</evidence>
<dbReference type="PANTHER" id="PTHR43479">
    <property type="entry name" value="ACREF/ENVCD OPERON REPRESSOR-RELATED"/>
    <property type="match status" value="1"/>
</dbReference>
<dbReference type="Proteomes" id="UP001597448">
    <property type="component" value="Unassembled WGS sequence"/>
</dbReference>
<dbReference type="SUPFAM" id="SSF46689">
    <property type="entry name" value="Homeodomain-like"/>
    <property type="match status" value="1"/>
</dbReference>
<evidence type="ECO:0000256" key="2">
    <source>
        <dbReference type="PROSITE-ProRule" id="PRU00335"/>
    </source>
</evidence>
<dbReference type="RefSeq" id="WP_379313676.1">
    <property type="nucleotide sequence ID" value="NZ_JBHUKY010000091.1"/>
</dbReference>
<sequence length="225" mass="26567">MHTKHKTNSYKSQHLSLYFFVLNYKQISLINERRVGSTHLPQQMAKITQELIIETAETLIERTEKSEVTLSQIADELNITHAALYKHFKNKQELWAAVAKGWFNRMISEQIRINMTNTASPQEMLHDWLWAFVNAKKRAYNENPQMFALNTQYVDSNPLVLRDVLWDSYQIIDGFMEYHDPQFERAEAILSAFAVFSLPSFKESWNSPDYQERFERIWSLIKQGV</sequence>
<gene>
    <name evidence="4" type="ORF">ACFSX3_30525</name>
</gene>
<keyword evidence="1 2" id="KW-0238">DNA-binding</keyword>
<reference evidence="5" key="1">
    <citation type="journal article" date="2019" name="Int. J. Syst. Evol. Microbiol.">
        <title>The Global Catalogue of Microorganisms (GCM) 10K type strain sequencing project: providing services to taxonomists for standard genome sequencing and annotation.</title>
        <authorList>
            <consortium name="The Broad Institute Genomics Platform"/>
            <consortium name="The Broad Institute Genome Sequencing Center for Infectious Disease"/>
            <person name="Wu L."/>
            <person name="Ma J."/>
        </authorList>
    </citation>
    <scope>NUCLEOTIDE SEQUENCE [LARGE SCALE GENOMIC DNA]</scope>
    <source>
        <strain evidence="5">CCM 8725</strain>
    </source>
</reference>
<dbReference type="EMBL" id="JBHUKY010000091">
    <property type="protein sequence ID" value="MFD2414197.1"/>
    <property type="molecule type" value="Genomic_DNA"/>
</dbReference>
<protein>
    <submittedName>
        <fullName evidence="4">TetR/AcrR family transcriptional regulator</fullName>
    </submittedName>
</protein>
<feature type="DNA-binding region" description="H-T-H motif" evidence="2">
    <location>
        <begin position="69"/>
        <end position="88"/>
    </location>
</feature>
<dbReference type="PROSITE" id="PS50977">
    <property type="entry name" value="HTH_TETR_2"/>
    <property type="match status" value="1"/>
</dbReference>
<evidence type="ECO:0000313" key="4">
    <source>
        <dbReference type="EMBL" id="MFD2414197.1"/>
    </source>
</evidence>
<evidence type="ECO:0000313" key="5">
    <source>
        <dbReference type="Proteomes" id="UP001597448"/>
    </source>
</evidence>
<comment type="caution">
    <text evidence="4">The sequence shown here is derived from an EMBL/GenBank/DDBJ whole genome shotgun (WGS) entry which is preliminary data.</text>
</comment>
<organism evidence="4 5">
    <name type="scientific">Paenibacillus rhizoplanae</name>
    <dbReference type="NCBI Taxonomy" id="1917181"/>
    <lineage>
        <taxon>Bacteria</taxon>
        <taxon>Bacillati</taxon>
        <taxon>Bacillota</taxon>
        <taxon>Bacilli</taxon>
        <taxon>Bacillales</taxon>
        <taxon>Paenibacillaceae</taxon>
        <taxon>Paenibacillus</taxon>
    </lineage>
</organism>
<dbReference type="InterPro" id="IPR001647">
    <property type="entry name" value="HTH_TetR"/>
</dbReference>
<accession>A0ABW5FK93</accession>
<dbReference type="InterPro" id="IPR050624">
    <property type="entry name" value="HTH-type_Tx_Regulator"/>
</dbReference>
<name>A0ABW5FK93_9BACL</name>
<proteinExistence type="predicted"/>
<evidence type="ECO:0000259" key="3">
    <source>
        <dbReference type="PROSITE" id="PS50977"/>
    </source>
</evidence>
<keyword evidence="5" id="KW-1185">Reference proteome</keyword>